<feature type="transmembrane region" description="Helical" evidence="18">
    <location>
        <begin position="126"/>
        <end position="149"/>
    </location>
</feature>
<evidence type="ECO:0000256" key="6">
    <source>
        <dbReference type="ARBA" id="ARBA00014944"/>
    </source>
</evidence>
<evidence type="ECO:0000256" key="18">
    <source>
        <dbReference type="SAM" id="Phobius"/>
    </source>
</evidence>
<dbReference type="GO" id="GO:0008444">
    <property type="term" value="F:CDP-diacylglycerol-glycerol-3-phosphate 3-phosphatidyltransferase activity"/>
    <property type="evidence" value="ECO:0007669"/>
    <property type="project" value="UniProtKB-UniRule"/>
</dbReference>
<protein>
    <recommendedName>
        <fullName evidence="6 16">CDP-diacylglycerol--glycerol-3-phosphate 3-phosphatidyltransferase</fullName>
        <ecNumber evidence="5 16">2.7.8.5</ecNumber>
    </recommendedName>
</protein>
<dbReference type="InterPro" id="IPR048254">
    <property type="entry name" value="CDP_ALCOHOL_P_TRANSF_CS"/>
</dbReference>
<dbReference type="PANTHER" id="PTHR14269">
    <property type="entry name" value="CDP-DIACYLGLYCEROL--GLYCEROL-3-PHOSPHATE 3-PHOSPHATIDYLTRANSFERASE-RELATED"/>
    <property type="match status" value="1"/>
</dbReference>
<dbReference type="OrthoDB" id="9796672at2"/>
<evidence type="ECO:0000256" key="17">
    <source>
        <dbReference type="RuleBase" id="RU003750"/>
    </source>
</evidence>
<evidence type="ECO:0000313" key="20">
    <source>
        <dbReference type="Proteomes" id="UP000276568"/>
    </source>
</evidence>
<evidence type="ECO:0000256" key="15">
    <source>
        <dbReference type="ARBA" id="ARBA00048586"/>
    </source>
</evidence>
<dbReference type="UniPathway" id="UPA00084">
    <property type="reaction ID" value="UER00503"/>
</dbReference>
<comment type="catalytic activity">
    <reaction evidence="15">
        <text>a CDP-1,2-diacyl-sn-glycerol + sn-glycerol 3-phosphate = a 1,2-diacyl-sn-glycero-3-phospho-(1'-sn-glycero-3'-phosphate) + CMP + H(+)</text>
        <dbReference type="Rhea" id="RHEA:12593"/>
        <dbReference type="ChEBI" id="CHEBI:15378"/>
        <dbReference type="ChEBI" id="CHEBI:57597"/>
        <dbReference type="ChEBI" id="CHEBI:58332"/>
        <dbReference type="ChEBI" id="CHEBI:60110"/>
        <dbReference type="ChEBI" id="CHEBI:60377"/>
        <dbReference type="EC" id="2.7.8.5"/>
    </reaction>
</comment>
<evidence type="ECO:0000256" key="3">
    <source>
        <dbReference type="ARBA" id="ARBA00005042"/>
    </source>
</evidence>
<evidence type="ECO:0000256" key="11">
    <source>
        <dbReference type="ARBA" id="ARBA00023098"/>
    </source>
</evidence>
<sequence length="192" mass="21028">MNLPNKLTMARIIMVPIVVIVYLCIPTTIGVIDPKSGLAVRDILTFLIFAAASITDLLDGRIARKNNLITSFGKFADPIADKLLVNTLLIMMAATGQANLIAVLLMTARDLIVDGLRMVAAQHGRVVSAGIYGKCKTVLQMIALCVLLLRNWPFALIGIPMGTILLWLATLMSLYSGYIYFVKLKKYVLESM</sequence>
<dbReference type="EC" id="2.7.8.5" evidence="5 16"/>
<evidence type="ECO:0000256" key="13">
    <source>
        <dbReference type="ARBA" id="ARBA00023209"/>
    </source>
</evidence>
<dbReference type="PROSITE" id="PS00379">
    <property type="entry name" value="CDP_ALCOHOL_P_TRANSF"/>
    <property type="match status" value="1"/>
</dbReference>
<dbReference type="PIRSF" id="PIRSF000847">
    <property type="entry name" value="Phos_ph_gly_syn"/>
    <property type="match status" value="1"/>
</dbReference>
<feature type="transmembrane region" description="Helical" evidence="18">
    <location>
        <begin position="83"/>
        <end position="105"/>
    </location>
</feature>
<comment type="function">
    <text evidence="1">This protein catalyzes the committed step to the synthesis of the acidic phospholipids.</text>
</comment>
<proteinExistence type="inferred from homology"/>
<dbReference type="InterPro" id="IPR050324">
    <property type="entry name" value="CDP-alcohol_PTase-I"/>
</dbReference>
<feature type="transmembrane region" description="Helical" evidence="18">
    <location>
        <begin position="155"/>
        <end position="182"/>
    </location>
</feature>
<accession>A0A3N0HY49</accession>
<evidence type="ECO:0000256" key="4">
    <source>
        <dbReference type="ARBA" id="ARBA00010441"/>
    </source>
</evidence>
<evidence type="ECO:0000256" key="10">
    <source>
        <dbReference type="ARBA" id="ARBA00022989"/>
    </source>
</evidence>
<evidence type="ECO:0000256" key="7">
    <source>
        <dbReference type="ARBA" id="ARBA00022516"/>
    </source>
</evidence>
<name>A0A3N0HY49_9FIRM</name>
<evidence type="ECO:0000256" key="14">
    <source>
        <dbReference type="ARBA" id="ARBA00023264"/>
    </source>
</evidence>
<keyword evidence="10 18" id="KW-1133">Transmembrane helix</keyword>
<dbReference type="Proteomes" id="UP000276568">
    <property type="component" value="Unassembled WGS sequence"/>
</dbReference>
<dbReference type="Pfam" id="PF01066">
    <property type="entry name" value="CDP-OH_P_transf"/>
    <property type="match status" value="1"/>
</dbReference>
<gene>
    <name evidence="19" type="primary">pgsA</name>
    <name evidence="19" type="ORF">EDX97_08600</name>
</gene>
<keyword evidence="12 18" id="KW-0472">Membrane</keyword>
<reference evidence="19 20" key="1">
    <citation type="submission" date="2018-11" db="EMBL/GenBank/DDBJ databases">
        <title>Clostridium sp. nov., a member of the family Erysipelotrichaceae isolated from pig faeces.</title>
        <authorList>
            <person name="Chang Y.-H."/>
        </authorList>
    </citation>
    <scope>NUCLEOTIDE SEQUENCE [LARGE SCALE GENOMIC DNA]</scope>
    <source>
        <strain evidence="19 20">YH-panp20</strain>
    </source>
</reference>
<evidence type="ECO:0000256" key="16">
    <source>
        <dbReference type="NCBIfam" id="TIGR00560"/>
    </source>
</evidence>
<evidence type="ECO:0000256" key="2">
    <source>
        <dbReference type="ARBA" id="ARBA00004141"/>
    </source>
</evidence>
<keyword evidence="14" id="KW-1208">Phospholipid metabolism</keyword>
<keyword evidence="20" id="KW-1185">Reference proteome</keyword>
<dbReference type="InterPro" id="IPR043130">
    <property type="entry name" value="CDP-OH_PTrfase_TM_dom"/>
</dbReference>
<evidence type="ECO:0000256" key="9">
    <source>
        <dbReference type="ARBA" id="ARBA00022692"/>
    </source>
</evidence>
<keyword evidence="9 18" id="KW-0812">Transmembrane</keyword>
<dbReference type="AlphaFoldDB" id="A0A3N0HY49"/>
<evidence type="ECO:0000256" key="12">
    <source>
        <dbReference type="ARBA" id="ARBA00023136"/>
    </source>
</evidence>
<keyword evidence="8 17" id="KW-0808">Transferase</keyword>
<feature type="transmembrane region" description="Helical" evidence="18">
    <location>
        <begin position="44"/>
        <end position="63"/>
    </location>
</feature>
<evidence type="ECO:0000313" key="19">
    <source>
        <dbReference type="EMBL" id="RNM29685.1"/>
    </source>
</evidence>
<keyword evidence="11" id="KW-0443">Lipid metabolism</keyword>
<dbReference type="GO" id="GO:0006655">
    <property type="term" value="P:phosphatidylglycerol biosynthetic process"/>
    <property type="evidence" value="ECO:0007669"/>
    <property type="project" value="UniProtKB-UniPathway"/>
</dbReference>
<evidence type="ECO:0000256" key="1">
    <source>
        <dbReference type="ARBA" id="ARBA00003973"/>
    </source>
</evidence>
<dbReference type="NCBIfam" id="TIGR00560">
    <property type="entry name" value="pgsA"/>
    <property type="match status" value="1"/>
</dbReference>
<dbReference type="InterPro" id="IPR000462">
    <property type="entry name" value="CDP-OH_P_trans"/>
</dbReference>
<dbReference type="RefSeq" id="WP_128520749.1">
    <property type="nucleotide sequence ID" value="NZ_CAUWBR010000015.1"/>
</dbReference>
<keyword evidence="7" id="KW-0444">Lipid biosynthesis</keyword>
<dbReference type="EMBL" id="RJQC01000003">
    <property type="protein sequence ID" value="RNM29685.1"/>
    <property type="molecule type" value="Genomic_DNA"/>
</dbReference>
<dbReference type="Gene3D" id="1.20.120.1760">
    <property type="match status" value="1"/>
</dbReference>
<dbReference type="PANTHER" id="PTHR14269:SF62">
    <property type="entry name" value="CDP-DIACYLGLYCEROL--GLYCEROL-3-PHOSPHATE 3-PHOSPHATIDYLTRANSFERASE 1, CHLOROPLASTIC"/>
    <property type="match status" value="1"/>
</dbReference>
<comment type="subcellular location">
    <subcellularLocation>
        <location evidence="2">Membrane</location>
        <topology evidence="2">Multi-pass membrane protein</topology>
    </subcellularLocation>
</comment>
<comment type="similarity">
    <text evidence="4 17">Belongs to the CDP-alcohol phosphatidyltransferase class-I family.</text>
</comment>
<feature type="transmembrane region" description="Helical" evidence="18">
    <location>
        <begin position="12"/>
        <end position="32"/>
    </location>
</feature>
<dbReference type="InterPro" id="IPR004570">
    <property type="entry name" value="Phosphatidylglycerol_P_synth"/>
</dbReference>
<dbReference type="GO" id="GO:0016020">
    <property type="term" value="C:membrane"/>
    <property type="evidence" value="ECO:0007669"/>
    <property type="project" value="UniProtKB-SubCell"/>
</dbReference>
<comment type="caution">
    <text evidence="19">The sequence shown here is derived from an EMBL/GenBank/DDBJ whole genome shotgun (WGS) entry which is preliminary data.</text>
</comment>
<organism evidence="19 20">
    <name type="scientific">Absicoccus porci</name>
    <dbReference type="NCBI Taxonomy" id="2486576"/>
    <lineage>
        <taxon>Bacteria</taxon>
        <taxon>Bacillati</taxon>
        <taxon>Bacillota</taxon>
        <taxon>Erysipelotrichia</taxon>
        <taxon>Erysipelotrichales</taxon>
        <taxon>Erysipelotrichaceae</taxon>
        <taxon>Absicoccus</taxon>
    </lineage>
</organism>
<comment type="pathway">
    <text evidence="3">Phospholipid metabolism; phosphatidylglycerol biosynthesis; phosphatidylglycerol from CDP-diacylglycerol: step 1/2.</text>
</comment>
<keyword evidence="13" id="KW-0594">Phospholipid biosynthesis</keyword>
<evidence type="ECO:0000256" key="5">
    <source>
        <dbReference type="ARBA" id="ARBA00013170"/>
    </source>
</evidence>
<evidence type="ECO:0000256" key="8">
    <source>
        <dbReference type="ARBA" id="ARBA00022679"/>
    </source>
</evidence>